<keyword evidence="6" id="KW-1185">Reference proteome</keyword>
<evidence type="ECO:0000256" key="2">
    <source>
        <dbReference type="ARBA" id="ARBA00022801"/>
    </source>
</evidence>
<dbReference type="InterPro" id="IPR002933">
    <property type="entry name" value="Peptidase_M20"/>
</dbReference>
<reference evidence="5 6" key="1">
    <citation type="submission" date="2016-03" db="EMBL/GenBank/DDBJ databases">
        <title>Shallow-sea hydrothermal system.</title>
        <authorList>
            <person name="Tang K."/>
        </authorList>
    </citation>
    <scope>NUCLEOTIDE SEQUENCE [LARGE SCALE GENOMIC DNA]</scope>
    <source>
        <strain evidence="5 6">JLT9</strain>
    </source>
</reference>
<dbReference type="PANTHER" id="PTHR43808">
    <property type="entry name" value="ACETYLORNITHINE DEACETYLASE"/>
    <property type="match status" value="1"/>
</dbReference>
<dbReference type="InterPro" id="IPR017150">
    <property type="entry name" value="Pept_M20_glutamate_carboxypep"/>
</dbReference>
<feature type="active site" evidence="3">
    <location>
        <position position="93"/>
    </location>
</feature>
<dbReference type="STRING" id="1758689.SGUI_0740"/>
<dbReference type="EMBL" id="CP014989">
    <property type="protein sequence ID" value="ANS78136.1"/>
    <property type="molecule type" value="Genomic_DNA"/>
</dbReference>
<sequence>MPTTHAAAVRDLVTARLDEVLDDLALLVALETPSHRRDLLQAALPRIEAYLVQRLGEPERRVQHDGGEHGDVLDLVWAGSGIEGEVVSLAHYDTVWPEGTLADWPLRRDGDVLTGPGVLDMKVGIVQTVWALLALRELGAPHPDLRLVLTADEEIGSRAGRPHLEAAARDALATLITEPSAEGAVKTRRKGMVFADLTVHGVESHAGLDPDAGASAVHELARLVPAVVALADRERQTTVNVGTISGGTGRNVVAGRATCAVDIRIQDPAEEDRVVAALEALRPTDERCRLEVAIDRNRPPMNPGEHTDRLLGLARAAGADLGVEVDDVAVGGASDGNFVAGLGLPVLDGLGGIGAGPHARHEHVLVSGIPRQTALLAGLVEQLGR</sequence>
<dbReference type="OrthoDB" id="9783294at2"/>
<dbReference type="InterPro" id="IPR036264">
    <property type="entry name" value="Bact_exopeptidase_dim_dom"/>
</dbReference>
<evidence type="ECO:0000256" key="3">
    <source>
        <dbReference type="PIRSR" id="PIRSR037238-1"/>
    </source>
</evidence>
<dbReference type="SUPFAM" id="SSF53187">
    <property type="entry name" value="Zn-dependent exopeptidases"/>
    <property type="match status" value="1"/>
</dbReference>
<keyword evidence="2" id="KW-0378">Hydrolase</keyword>
<name>A0A1B1N9N4_9MICO</name>
<keyword evidence="5" id="KW-0645">Protease</keyword>
<protein>
    <submittedName>
        <fullName evidence="5">Carboxypeptidase G2</fullName>
    </submittedName>
</protein>
<gene>
    <name evidence="5" type="ORF">SGUI_0740</name>
</gene>
<dbReference type="Gene3D" id="3.30.70.360">
    <property type="match status" value="1"/>
</dbReference>
<dbReference type="PATRIC" id="fig|1758689.4.peg.772"/>
<dbReference type="GO" id="GO:0046872">
    <property type="term" value="F:metal ion binding"/>
    <property type="evidence" value="ECO:0007669"/>
    <property type="project" value="UniProtKB-KW"/>
</dbReference>
<dbReference type="InterPro" id="IPR011650">
    <property type="entry name" value="Peptidase_M20_dimer"/>
</dbReference>
<dbReference type="Pfam" id="PF07687">
    <property type="entry name" value="M20_dimer"/>
    <property type="match status" value="1"/>
</dbReference>
<keyword evidence="5" id="KW-0121">Carboxypeptidase</keyword>
<dbReference type="RefSeq" id="WP_066636522.1">
    <property type="nucleotide sequence ID" value="NZ_CP014989.1"/>
</dbReference>
<dbReference type="SUPFAM" id="SSF55031">
    <property type="entry name" value="Bacterial exopeptidase dimerisation domain"/>
    <property type="match status" value="1"/>
</dbReference>
<evidence type="ECO:0000313" key="6">
    <source>
        <dbReference type="Proteomes" id="UP000092482"/>
    </source>
</evidence>
<organism evidence="5 6">
    <name type="scientific">Serinicoccus hydrothermalis</name>
    <dbReference type="NCBI Taxonomy" id="1758689"/>
    <lineage>
        <taxon>Bacteria</taxon>
        <taxon>Bacillati</taxon>
        <taxon>Actinomycetota</taxon>
        <taxon>Actinomycetes</taxon>
        <taxon>Micrococcales</taxon>
        <taxon>Ornithinimicrobiaceae</taxon>
        <taxon>Serinicoccus</taxon>
    </lineage>
</organism>
<dbReference type="KEGG" id="serj:SGUI_0740"/>
<evidence type="ECO:0000313" key="5">
    <source>
        <dbReference type="EMBL" id="ANS78136.1"/>
    </source>
</evidence>
<dbReference type="PIRSF" id="PIRSF037238">
    <property type="entry name" value="Carboxypeptidase_G2"/>
    <property type="match status" value="1"/>
</dbReference>
<dbReference type="InterPro" id="IPR050072">
    <property type="entry name" value="Peptidase_M20A"/>
</dbReference>
<feature type="active site" description="Proton acceptor" evidence="3">
    <location>
        <position position="153"/>
    </location>
</feature>
<dbReference type="AlphaFoldDB" id="A0A1B1N9N4"/>
<accession>A0A1B1N9N4</accession>
<proteinExistence type="predicted"/>
<dbReference type="Gene3D" id="3.40.630.10">
    <property type="entry name" value="Zn peptidases"/>
    <property type="match status" value="1"/>
</dbReference>
<dbReference type="Proteomes" id="UP000092482">
    <property type="component" value="Chromosome"/>
</dbReference>
<keyword evidence="1" id="KW-0479">Metal-binding</keyword>
<evidence type="ECO:0000256" key="1">
    <source>
        <dbReference type="ARBA" id="ARBA00022723"/>
    </source>
</evidence>
<dbReference type="GO" id="GO:0004180">
    <property type="term" value="F:carboxypeptidase activity"/>
    <property type="evidence" value="ECO:0007669"/>
    <property type="project" value="UniProtKB-KW"/>
</dbReference>
<dbReference type="Pfam" id="PF01546">
    <property type="entry name" value="Peptidase_M20"/>
    <property type="match status" value="1"/>
</dbReference>
<dbReference type="PANTHER" id="PTHR43808:SF9">
    <property type="entry name" value="BLL0789 PROTEIN"/>
    <property type="match status" value="1"/>
</dbReference>
<evidence type="ECO:0000259" key="4">
    <source>
        <dbReference type="Pfam" id="PF07687"/>
    </source>
</evidence>
<feature type="domain" description="Peptidase M20 dimerisation" evidence="4">
    <location>
        <begin position="188"/>
        <end position="281"/>
    </location>
</feature>